<protein>
    <submittedName>
        <fullName evidence="2">Uncharacterized protein</fullName>
    </submittedName>
</protein>
<keyword evidence="1" id="KW-0812">Transmembrane</keyword>
<organism evidence="2 3">
    <name type="scientific">Pseudoalteromonas rubra</name>
    <dbReference type="NCBI Taxonomy" id="43658"/>
    <lineage>
        <taxon>Bacteria</taxon>
        <taxon>Pseudomonadati</taxon>
        <taxon>Pseudomonadota</taxon>
        <taxon>Gammaproteobacteria</taxon>
        <taxon>Alteromonadales</taxon>
        <taxon>Pseudoalteromonadaceae</taxon>
        <taxon>Pseudoalteromonas</taxon>
    </lineage>
</organism>
<gene>
    <name evidence="2" type="ORF">AC626_09845</name>
</gene>
<feature type="transmembrane region" description="Helical" evidence="1">
    <location>
        <begin position="84"/>
        <end position="104"/>
    </location>
</feature>
<reference evidence="3" key="1">
    <citation type="submission" date="2015-07" db="EMBL/GenBank/DDBJ databases">
        <title>Draft genome sequence of a Pseudoalteromonas rubra strain, OCN096, isolated from Kaneohe Bay, Oahu, Hawaii.</title>
        <authorList>
            <person name="Beurmann S."/>
            <person name="Ushijima B."/>
            <person name="Belcaid M."/>
            <person name="Callahan S.M."/>
            <person name="Aeby G.S."/>
        </authorList>
    </citation>
    <scope>NUCLEOTIDE SEQUENCE [LARGE SCALE GENOMIC DNA]</scope>
    <source>
        <strain evidence="3">OCN096</strain>
    </source>
</reference>
<sequence>MIQILITGGLILLFLKIVDKENFLDFYDSIAIYICPLIFSAVCNLLIQKLELPQLLSLISVLGYFVIPFLLFGAISAYTAKKKALLSLGIAVIAGFTESTSVVITQGQQVTTL</sequence>
<dbReference type="AlphaFoldDB" id="A0A0L0ET56"/>
<name>A0A0L0ET56_9GAMM</name>
<feature type="transmembrane region" description="Helical" evidence="1">
    <location>
        <begin position="30"/>
        <end position="48"/>
    </location>
</feature>
<dbReference type="PATRIC" id="fig|43658.6.peg.5891"/>
<comment type="caution">
    <text evidence="2">The sequence shown here is derived from an EMBL/GenBank/DDBJ whole genome shotgun (WGS) entry which is preliminary data.</text>
</comment>
<evidence type="ECO:0000313" key="2">
    <source>
        <dbReference type="EMBL" id="KNC67594.1"/>
    </source>
</evidence>
<keyword evidence="1" id="KW-0472">Membrane</keyword>
<evidence type="ECO:0000313" key="3">
    <source>
        <dbReference type="Proteomes" id="UP000036850"/>
    </source>
</evidence>
<dbReference type="EMBL" id="LFZX01000059">
    <property type="protein sequence ID" value="KNC67594.1"/>
    <property type="molecule type" value="Genomic_DNA"/>
</dbReference>
<accession>A0A0L0ET56</accession>
<proteinExistence type="predicted"/>
<feature type="transmembrane region" description="Helical" evidence="1">
    <location>
        <begin position="55"/>
        <end position="78"/>
    </location>
</feature>
<dbReference type="Proteomes" id="UP000036850">
    <property type="component" value="Unassembled WGS sequence"/>
</dbReference>
<evidence type="ECO:0000256" key="1">
    <source>
        <dbReference type="SAM" id="Phobius"/>
    </source>
</evidence>
<keyword evidence="1" id="KW-1133">Transmembrane helix</keyword>